<sequence>MRVDAQPDRRRLVMRFAISTTGRAFLDAMQGWLDQHPEAVGYDWLYDMRIYHGTVSHDDITQFARLYATIADERDAGRYAIFVSSDAAMPLWIRACALHFPRRILTVVRSMAEAEKLLRREPD</sequence>
<dbReference type="EMBL" id="JAHCDA010000005">
    <property type="protein sequence ID" value="MBS7813530.1"/>
    <property type="molecule type" value="Genomic_DNA"/>
</dbReference>
<reference evidence="1 2" key="1">
    <citation type="submission" date="2021-05" db="EMBL/GenBank/DDBJ databases">
        <title>Roseococcus sp. XZZS9, whole genome shotgun sequencing project.</title>
        <authorList>
            <person name="Zhao G."/>
            <person name="Shen L."/>
        </authorList>
    </citation>
    <scope>NUCLEOTIDE SEQUENCE [LARGE SCALE GENOMIC DNA]</scope>
    <source>
        <strain evidence="1 2">XZZS9</strain>
    </source>
</reference>
<proteinExistence type="predicted"/>
<evidence type="ECO:0000313" key="2">
    <source>
        <dbReference type="Proteomes" id="UP000766336"/>
    </source>
</evidence>
<organism evidence="1 2">
    <name type="scientific">Roseococcus pinisoli</name>
    <dbReference type="NCBI Taxonomy" id="2835040"/>
    <lineage>
        <taxon>Bacteria</taxon>
        <taxon>Pseudomonadati</taxon>
        <taxon>Pseudomonadota</taxon>
        <taxon>Alphaproteobacteria</taxon>
        <taxon>Acetobacterales</taxon>
        <taxon>Roseomonadaceae</taxon>
        <taxon>Roseococcus</taxon>
    </lineage>
</organism>
<dbReference type="RefSeq" id="WP_213672227.1">
    <property type="nucleotide sequence ID" value="NZ_JAHCDA010000005.1"/>
</dbReference>
<keyword evidence="2" id="KW-1185">Reference proteome</keyword>
<evidence type="ECO:0000313" key="1">
    <source>
        <dbReference type="EMBL" id="MBS7813530.1"/>
    </source>
</evidence>
<protein>
    <submittedName>
        <fullName evidence="1">Uncharacterized protein</fullName>
    </submittedName>
</protein>
<dbReference type="Proteomes" id="UP000766336">
    <property type="component" value="Unassembled WGS sequence"/>
</dbReference>
<gene>
    <name evidence="1" type="ORF">KHU32_21495</name>
</gene>
<comment type="caution">
    <text evidence="1">The sequence shown here is derived from an EMBL/GenBank/DDBJ whole genome shotgun (WGS) entry which is preliminary data.</text>
</comment>
<name>A0ABS5QKK8_9PROT</name>
<accession>A0ABS5QKK8</accession>